<dbReference type="SUPFAM" id="SSF53187">
    <property type="entry name" value="Zn-dependent exopeptidases"/>
    <property type="match status" value="1"/>
</dbReference>
<keyword evidence="5" id="KW-1185">Reference proteome</keyword>
<feature type="compositionally biased region" description="Low complexity" evidence="1">
    <location>
        <begin position="30"/>
        <end position="44"/>
    </location>
</feature>
<dbReference type="RefSeq" id="WP_425309221.1">
    <property type="nucleotide sequence ID" value="NZ_CP154795.1"/>
</dbReference>
<dbReference type="InterPro" id="IPR007484">
    <property type="entry name" value="Peptidase_M28"/>
</dbReference>
<dbReference type="InterPro" id="IPR045175">
    <property type="entry name" value="M28_fam"/>
</dbReference>
<reference evidence="4 5" key="1">
    <citation type="submission" date="2024-04" db="EMBL/GenBank/DDBJ databases">
        <title>Isolation of an actinomycete strain from pig manure.</title>
        <authorList>
            <person name="Gong T."/>
            <person name="Yu Z."/>
            <person name="An M."/>
            <person name="Wei C."/>
            <person name="Yang W."/>
            <person name="Liu L."/>
        </authorList>
    </citation>
    <scope>NUCLEOTIDE SEQUENCE [LARGE SCALE GENOMIC DNA]</scope>
    <source>
        <strain evidence="4 5">ZF39</strain>
    </source>
</reference>
<dbReference type="Gene3D" id="3.40.630.10">
    <property type="entry name" value="Zn peptidases"/>
    <property type="match status" value="1"/>
</dbReference>
<protein>
    <submittedName>
        <fullName evidence="4">M20/M25/M40 family metallo-hydrolase</fullName>
    </submittedName>
</protein>
<evidence type="ECO:0000256" key="2">
    <source>
        <dbReference type="SAM" id="SignalP"/>
    </source>
</evidence>
<evidence type="ECO:0000259" key="3">
    <source>
        <dbReference type="Pfam" id="PF04389"/>
    </source>
</evidence>
<accession>A0ABZ3FNZ9</accession>
<name>A0ABZ3FNZ9_9ACTN</name>
<keyword evidence="2" id="KW-0732">Signal</keyword>
<feature type="region of interest" description="Disordered" evidence="1">
    <location>
        <begin position="20"/>
        <end position="60"/>
    </location>
</feature>
<dbReference type="PANTHER" id="PTHR12147:SF26">
    <property type="entry name" value="PEPTIDASE M28 DOMAIN-CONTAINING PROTEIN"/>
    <property type="match status" value="1"/>
</dbReference>
<organism evidence="4 5">
    <name type="scientific">Ammonicoccus fulvus</name>
    <dbReference type="NCBI Taxonomy" id="3138240"/>
    <lineage>
        <taxon>Bacteria</taxon>
        <taxon>Bacillati</taxon>
        <taxon>Actinomycetota</taxon>
        <taxon>Actinomycetes</taxon>
        <taxon>Propionibacteriales</taxon>
        <taxon>Propionibacteriaceae</taxon>
        <taxon>Ammonicoccus</taxon>
    </lineage>
</organism>
<gene>
    <name evidence="4" type="ORF">AADG42_10760</name>
</gene>
<feature type="chain" id="PRO_5045467820" evidence="2">
    <location>
        <begin position="19"/>
        <end position="319"/>
    </location>
</feature>
<evidence type="ECO:0000313" key="5">
    <source>
        <dbReference type="Proteomes" id="UP001442841"/>
    </source>
</evidence>
<dbReference type="Pfam" id="PF04389">
    <property type="entry name" value="Peptidase_M28"/>
    <property type="match status" value="1"/>
</dbReference>
<evidence type="ECO:0000313" key="4">
    <source>
        <dbReference type="EMBL" id="XAN07763.1"/>
    </source>
</evidence>
<dbReference type="PROSITE" id="PS51257">
    <property type="entry name" value="PROKAR_LIPOPROTEIN"/>
    <property type="match status" value="1"/>
</dbReference>
<proteinExistence type="predicted"/>
<dbReference type="Proteomes" id="UP001442841">
    <property type="component" value="Chromosome"/>
</dbReference>
<feature type="domain" description="Peptidase M28" evidence="3">
    <location>
        <begin position="124"/>
        <end position="315"/>
    </location>
</feature>
<evidence type="ECO:0000256" key="1">
    <source>
        <dbReference type="SAM" id="MobiDB-lite"/>
    </source>
</evidence>
<sequence>MARWVPILATVALLGACASTPDSPPPEPVPSVTSATVTPALPTTSPTPTPTPSAAPFDPSEAHRTVAELAVLGPREATGEAYARASELVSTRFRTLGYQVTTQEFDVPAGTSWGVRVPAGRTHNVVADPVDFDPEQPHIVIGAHLDTVPQAPGAEDNASGVAVMLELARMVADEPAGLPVRFIAFGAEEPRGSGDARHHYGSQHYVAELSGAQKAATRAMVSLDRVGVRAEAVPLAHGGRGDPAVRRALAEASPAEIPVTQVENTTSDHWSFEKAGIASARIGSVPYAGYHTPRDTPGVVAEDQLGRVGAVMWAWLRTL</sequence>
<dbReference type="EMBL" id="CP154795">
    <property type="protein sequence ID" value="XAN07763.1"/>
    <property type="molecule type" value="Genomic_DNA"/>
</dbReference>
<dbReference type="PANTHER" id="PTHR12147">
    <property type="entry name" value="METALLOPEPTIDASE M28 FAMILY MEMBER"/>
    <property type="match status" value="1"/>
</dbReference>
<feature type="signal peptide" evidence="2">
    <location>
        <begin position="1"/>
        <end position="18"/>
    </location>
</feature>